<feature type="transmembrane region" description="Helical" evidence="1">
    <location>
        <begin position="192"/>
        <end position="216"/>
    </location>
</feature>
<evidence type="ECO:0008006" key="5">
    <source>
        <dbReference type="Google" id="ProtNLM"/>
    </source>
</evidence>
<reference evidence="4" key="1">
    <citation type="submission" date="2017-01" db="EMBL/GenBank/DDBJ databases">
        <title>Comparative genomics of anhydrobiosis in the tardigrade Hypsibius dujardini.</title>
        <authorList>
            <person name="Yoshida Y."/>
            <person name="Koutsovoulos G."/>
            <person name="Laetsch D."/>
            <person name="Stevens L."/>
            <person name="Kumar S."/>
            <person name="Horikawa D."/>
            <person name="Ishino K."/>
            <person name="Komine S."/>
            <person name="Tomita M."/>
            <person name="Blaxter M."/>
            <person name="Arakawa K."/>
        </authorList>
    </citation>
    <scope>NUCLEOTIDE SEQUENCE [LARGE SCALE GENOMIC DNA]</scope>
    <source>
        <strain evidence="4">Z151</strain>
    </source>
</reference>
<organism evidence="3 4">
    <name type="scientific">Hypsibius exemplaris</name>
    <name type="common">Freshwater tardigrade</name>
    <dbReference type="NCBI Taxonomy" id="2072580"/>
    <lineage>
        <taxon>Eukaryota</taxon>
        <taxon>Metazoa</taxon>
        <taxon>Ecdysozoa</taxon>
        <taxon>Tardigrada</taxon>
        <taxon>Eutardigrada</taxon>
        <taxon>Parachela</taxon>
        <taxon>Hypsibioidea</taxon>
        <taxon>Hypsibiidae</taxon>
        <taxon>Hypsibius</taxon>
    </lineage>
</organism>
<protein>
    <recommendedName>
        <fullName evidence="5">Protein quiver</fullName>
    </recommendedName>
</protein>
<comment type="caution">
    <text evidence="3">The sequence shown here is derived from an EMBL/GenBank/DDBJ whole genome shotgun (WGS) entry which is preliminary data.</text>
</comment>
<dbReference type="OrthoDB" id="6496929at2759"/>
<gene>
    <name evidence="3" type="ORF">BV898_11088</name>
</gene>
<dbReference type="AlphaFoldDB" id="A0A1W0WHN1"/>
<keyword evidence="1" id="KW-0812">Transmembrane</keyword>
<keyword evidence="1" id="KW-1133">Transmembrane helix</keyword>
<dbReference type="Proteomes" id="UP000192578">
    <property type="component" value="Unassembled WGS sequence"/>
</dbReference>
<evidence type="ECO:0000313" key="4">
    <source>
        <dbReference type="Proteomes" id="UP000192578"/>
    </source>
</evidence>
<feature type="transmembrane region" description="Helical" evidence="1">
    <location>
        <begin position="162"/>
        <end position="180"/>
    </location>
</feature>
<proteinExistence type="predicted"/>
<evidence type="ECO:0000256" key="1">
    <source>
        <dbReference type="SAM" id="Phobius"/>
    </source>
</evidence>
<keyword evidence="4" id="KW-1185">Reference proteome</keyword>
<accession>A0A1W0WHN1</accession>
<feature type="chain" id="PRO_5012551571" description="Protein quiver" evidence="2">
    <location>
        <begin position="29"/>
        <end position="218"/>
    </location>
</feature>
<name>A0A1W0WHN1_HYPEX</name>
<feature type="signal peptide" evidence="2">
    <location>
        <begin position="1"/>
        <end position="28"/>
    </location>
</feature>
<keyword evidence="1" id="KW-0472">Membrane</keyword>
<sequence>MHLRRLLPTYLLAPTLYLLSSSLQGLNALSCVICDSMTDENCATISVTNPIKAQDCWQWCSARGGWVPKTERSQADAAARKASYPEVSCPLSGMYTTCRKITQTVLANSQRKWANAQRVIRSCGFIGNETTQSASTYKKSESSKTEVFNCFQDGCNGSSRTSSISVAVCLASALIIWYFADTTEHVVAGLHTSALAASVCLVSGLIFLGPPVLFAVPN</sequence>
<keyword evidence="2" id="KW-0732">Signal</keyword>
<dbReference type="EMBL" id="MTYJ01000100">
    <property type="protein sequence ID" value="OQV14715.1"/>
    <property type="molecule type" value="Genomic_DNA"/>
</dbReference>
<evidence type="ECO:0000256" key="2">
    <source>
        <dbReference type="SAM" id="SignalP"/>
    </source>
</evidence>
<evidence type="ECO:0000313" key="3">
    <source>
        <dbReference type="EMBL" id="OQV14715.1"/>
    </source>
</evidence>